<evidence type="ECO:0000313" key="2">
    <source>
        <dbReference type="Proteomes" id="UP000267029"/>
    </source>
</evidence>
<organism evidence="1 2">
    <name type="scientific">Mesocestoides corti</name>
    <name type="common">Flatworm</name>
    <dbReference type="NCBI Taxonomy" id="53468"/>
    <lineage>
        <taxon>Eukaryota</taxon>
        <taxon>Metazoa</taxon>
        <taxon>Spiralia</taxon>
        <taxon>Lophotrochozoa</taxon>
        <taxon>Platyhelminthes</taxon>
        <taxon>Cestoda</taxon>
        <taxon>Eucestoda</taxon>
        <taxon>Cyclophyllidea</taxon>
        <taxon>Mesocestoididae</taxon>
        <taxon>Mesocestoides</taxon>
    </lineage>
</organism>
<dbReference type="AlphaFoldDB" id="A0A0R3UD65"/>
<evidence type="ECO:0000313" key="1">
    <source>
        <dbReference type="EMBL" id="VDD78861.1"/>
    </source>
</evidence>
<accession>A0A0R3UD65</accession>
<dbReference type="EMBL" id="UXSR01002518">
    <property type="protein sequence ID" value="VDD78861.1"/>
    <property type="molecule type" value="Genomic_DNA"/>
</dbReference>
<keyword evidence="2" id="KW-1185">Reference proteome</keyword>
<name>A0A0R3UD65_MESCO</name>
<dbReference type="Proteomes" id="UP000267029">
    <property type="component" value="Unassembled WGS sequence"/>
</dbReference>
<reference evidence="1 2" key="1">
    <citation type="submission" date="2018-10" db="EMBL/GenBank/DDBJ databases">
        <authorList>
            <consortium name="Pathogen Informatics"/>
        </authorList>
    </citation>
    <scope>NUCLEOTIDE SEQUENCE [LARGE SCALE GENOMIC DNA]</scope>
</reference>
<proteinExistence type="predicted"/>
<protein>
    <submittedName>
        <fullName evidence="1">Uncharacterized protein</fullName>
    </submittedName>
</protein>
<gene>
    <name evidence="1" type="ORF">MCOS_LOCUS4864</name>
</gene>
<sequence>MNFLPALRMHFLMLKRIPSTRMFGTLYPLQRQTNHNLLSKCAK</sequence>